<feature type="domain" description="TonB-dependent receptor-like beta-barrel" evidence="16">
    <location>
        <begin position="355"/>
        <end position="892"/>
    </location>
</feature>
<dbReference type="EMBL" id="JAYFUM010000006">
    <property type="protein sequence ID" value="MEA5138505.1"/>
    <property type="molecule type" value="Genomic_DNA"/>
</dbReference>
<dbReference type="InterPro" id="IPR037066">
    <property type="entry name" value="Plug_dom_sf"/>
</dbReference>
<dbReference type="Gene3D" id="2.170.130.10">
    <property type="entry name" value="TonB-dependent receptor, plug domain"/>
    <property type="match status" value="1"/>
</dbReference>
<organism evidence="18 19">
    <name type="scientific">Arcicella rigui</name>
    <dbReference type="NCBI Taxonomy" id="797020"/>
    <lineage>
        <taxon>Bacteria</taxon>
        <taxon>Pseudomonadati</taxon>
        <taxon>Bacteroidota</taxon>
        <taxon>Cytophagia</taxon>
        <taxon>Cytophagales</taxon>
        <taxon>Flectobacillaceae</taxon>
        <taxon>Arcicella</taxon>
    </lineage>
</organism>
<evidence type="ECO:0000256" key="12">
    <source>
        <dbReference type="PROSITE-ProRule" id="PRU01360"/>
    </source>
</evidence>
<evidence type="ECO:0000256" key="13">
    <source>
        <dbReference type="RuleBase" id="RU003357"/>
    </source>
</evidence>
<comment type="similarity">
    <text evidence="12 13">Belongs to the TonB-dependent receptor family.</text>
</comment>
<dbReference type="SUPFAM" id="SSF56935">
    <property type="entry name" value="Porins"/>
    <property type="match status" value="1"/>
</dbReference>
<keyword evidence="4" id="KW-0410">Iron transport</keyword>
<accession>A0ABU5Q6P1</accession>
<dbReference type="Gene3D" id="2.60.40.1120">
    <property type="entry name" value="Carboxypeptidase-like, regulatory domain"/>
    <property type="match status" value="1"/>
</dbReference>
<dbReference type="InterPro" id="IPR008969">
    <property type="entry name" value="CarboxyPept-like_regulatory"/>
</dbReference>
<feature type="region of interest" description="Disordered" evidence="14">
    <location>
        <begin position="623"/>
        <end position="645"/>
    </location>
</feature>
<evidence type="ECO:0000256" key="4">
    <source>
        <dbReference type="ARBA" id="ARBA00022496"/>
    </source>
</evidence>
<keyword evidence="9 13" id="KW-0798">TonB box</keyword>
<evidence type="ECO:0000313" key="19">
    <source>
        <dbReference type="Proteomes" id="UP001302949"/>
    </source>
</evidence>
<evidence type="ECO:0000256" key="8">
    <source>
        <dbReference type="ARBA" id="ARBA00023065"/>
    </source>
</evidence>
<evidence type="ECO:0000259" key="17">
    <source>
        <dbReference type="Pfam" id="PF07715"/>
    </source>
</evidence>
<dbReference type="SUPFAM" id="SSF49464">
    <property type="entry name" value="Carboxypeptidase regulatory domain-like"/>
    <property type="match status" value="1"/>
</dbReference>
<comment type="subcellular location">
    <subcellularLocation>
        <location evidence="1 12">Cell outer membrane</location>
        <topology evidence="1 12">Multi-pass membrane protein</topology>
    </subcellularLocation>
</comment>
<keyword evidence="11 12" id="KW-0998">Cell outer membrane</keyword>
<proteinExistence type="inferred from homology"/>
<comment type="caution">
    <text evidence="18">The sequence shown here is derived from an EMBL/GenBank/DDBJ whole genome shotgun (WGS) entry which is preliminary data.</text>
</comment>
<feature type="domain" description="TonB-dependent receptor plug" evidence="17">
    <location>
        <begin position="122"/>
        <end position="232"/>
    </location>
</feature>
<keyword evidence="6 15" id="KW-0732">Signal</keyword>
<evidence type="ECO:0000256" key="9">
    <source>
        <dbReference type="ARBA" id="ARBA00023077"/>
    </source>
</evidence>
<evidence type="ECO:0000259" key="16">
    <source>
        <dbReference type="Pfam" id="PF00593"/>
    </source>
</evidence>
<keyword evidence="7" id="KW-0408">Iron</keyword>
<evidence type="ECO:0000256" key="14">
    <source>
        <dbReference type="SAM" id="MobiDB-lite"/>
    </source>
</evidence>
<evidence type="ECO:0000256" key="10">
    <source>
        <dbReference type="ARBA" id="ARBA00023136"/>
    </source>
</evidence>
<dbReference type="Pfam" id="PF13715">
    <property type="entry name" value="CarbopepD_reg_2"/>
    <property type="match status" value="1"/>
</dbReference>
<dbReference type="InterPro" id="IPR039426">
    <property type="entry name" value="TonB-dep_rcpt-like"/>
</dbReference>
<dbReference type="RefSeq" id="WP_323295674.1">
    <property type="nucleotide sequence ID" value="NZ_JAYFUM010000006.1"/>
</dbReference>
<evidence type="ECO:0000256" key="5">
    <source>
        <dbReference type="ARBA" id="ARBA00022692"/>
    </source>
</evidence>
<evidence type="ECO:0000256" key="15">
    <source>
        <dbReference type="SAM" id="SignalP"/>
    </source>
</evidence>
<dbReference type="InterPro" id="IPR036942">
    <property type="entry name" value="Beta-barrel_TonB_sf"/>
</dbReference>
<dbReference type="InterPro" id="IPR000531">
    <property type="entry name" value="Beta-barrel_TonB"/>
</dbReference>
<feature type="signal peptide" evidence="15">
    <location>
        <begin position="1"/>
        <end position="25"/>
    </location>
</feature>
<keyword evidence="10 12" id="KW-0472">Membrane</keyword>
<keyword evidence="5 12" id="KW-0812">Transmembrane</keyword>
<dbReference type="Pfam" id="PF00593">
    <property type="entry name" value="TonB_dep_Rec_b-barrel"/>
    <property type="match status" value="1"/>
</dbReference>
<keyword evidence="18" id="KW-0675">Receptor</keyword>
<sequence length="947" mass="103975">MKIHILTKKLLSFIVMTFVSFAVLAQHKISGEVKDSKGNPLAGASVLIKGLNKGASTDKAGTFSIANVAEGKYDVVLSFIGFKKKEITVSVPQSSALSVSLEDDTEDLEEVVVTGVFDKRTKMTASVAISTLGAKQIEAVVPNSSADLLKNLPGVYVNTSRGEVGNAIYTRGLNYNGGFFYVSMQEDGLPVVGISGLVQPDGYLRADATIKRIESVRGGTASILGPNAPGGIFNYVSKTGGTKFEGEVRARVGLEGNGKNPYYRTDFNFGGPLSKDKTLTYNVGGFYRNADGPKYPGYTLSYGGQVKANIVKNYKSGSIKVFAKVLNDNTAPFEFTPTVDFQNPRPAGSFTNTSSTLVQSQQFFVPKSITGGTKDINYDTRKVGDYKELAFGFNWEQTFGEGWTFNNNFKVSNKENVTMTTAVVFPFRVDQLTFYGVSGNVARFGTYEFYDPTSGKSYGTVQQLPPAGGGIRLIANNLSLPGSDVLPNALFYNPNPYNEVTLNDVINQATVTKKLKNMSFTGGLYFSSSKANRIAVTPSAQSFATVEDKPKSVAIRYTSLAGQKFELTTPNGIANIGASGFYNNEATINQTAFFLGHNWEISDKLNVDWGLRLESFKINSKFTTPRRTTPDSPTGADGNASTLYDNRLWTNNPEQSFEKKLDFKDVISYSMGVNYKVSDELAVYGRYSQGRKSPDLSYFMDIANQQLTSNISIEAQDIKMAELGLKYRGRNFNLFLTPFYTLASNIPNFQIFQNPDVTYYAPPRAYQKIETKGLELEGTYEFSTHFSVRAVATLQTSVAKEFTVYLAKTNGPADDEKVTFDGNKNDNIANMFTITPTYSLDKFTASINWQYMGKRWANVGNAFQLPSFNAFDLNTSYKLTKNIQANVSVNNILNTYGIMGWAAPGGFPAALDTQGFTKQMLEANPQAVYATLPIMPRSYFLTLSYKF</sequence>
<gene>
    <name evidence="18" type="ORF">VB248_05160</name>
</gene>
<reference evidence="18 19" key="1">
    <citation type="submission" date="2023-12" db="EMBL/GenBank/DDBJ databases">
        <title>Novel species of the genus Arcicella isolated from rivers.</title>
        <authorList>
            <person name="Lu H."/>
        </authorList>
    </citation>
    <scope>NUCLEOTIDE SEQUENCE [LARGE SCALE GENOMIC DNA]</scope>
    <source>
        <strain evidence="18 19">KCTC 23307</strain>
    </source>
</reference>
<keyword evidence="19" id="KW-1185">Reference proteome</keyword>
<keyword evidence="8" id="KW-0406">Ion transport</keyword>
<dbReference type="PANTHER" id="PTHR32552:SF89">
    <property type="entry name" value="CATECHOLATE SIDEROPHORE RECEPTOR FIU"/>
    <property type="match status" value="1"/>
</dbReference>
<dbReference type="InterPro" id="IPR012910">
    <property type="entry name" value="Plug_dom"/>
</dbReference>
<dbReference type="Gene3D" id="2.40.170.20">
    <property type="entry name" value="TonB-dependent receptor, beta-barrel domain"/>
    <property type="match status" value="1"/>
</dbReference>
<evidence type="ECO:0000256" key="3">
    <source>
        <dbReference type="ARBA" id="ARBA00022452"/>
    </source>
</evidence>
<evidence type="ECO:0000256" key="7">
    <source>
        <dbReference type="ARBA" id="ARBA00023004"/>
    </source>
</evidence>
<evidence type="ECO:0000313" key="18">
    <source>
        <dbReference type="EMBL" id="MEA5138505.1"/>
    </source>
</evidence>
<protein>
    <submittedName>
        <fullName evidence="18">TonB-dependent receptor</fullName>
    </submittedName>
</protein>
<keyword evidence="2 12" id="KW-0813">Transport</keyword>
<keyword evidence="3 12" id="KW-1134">Transmembrane beta strand</keyword>
<evidence type="ECO:0000256" key="11">
    <source>
        <dbReference type="ARBA" id="ARBA00023237"/>
    </source>
</evidence>
<dbReference type="PROSITE" id="PS52016">
    <property type="entry name" value="TONB_DEPENDENT_REC_3"/>
    <property type="match status" value="1"/>
</dbReference>
<dbReference type="PANTHER" id="PTHR32552">
    <property type="entry name" value="FERRICHROME IRON RECEPTOR-RELATED"/>
    <property type="match status" value="1"/>
</dbReference>
<feature type="chain" id="PRO_5045451470" evidence="15">
    <location>
        <begin position="26"/>
        <end position="947"/>
    </location>
</feature>
<name>A0ABU5Q6P1_9BACT</name>
<evidence type="ECO:0000256" key="1">
    <source>
        <dbReference type="ARBA" id="ARBA00004571"/>
    </source>
</evidence>
<evidence type="ECO:0000256" key="2">
    <source>
        <dbReference type="ARBA" id="ARBA00022448"/>
    </source>
</evidence>
<dbReference type="Proteomes" id="UP001302949">
    <property type="component" value="Unassembled WGS sequence"/>
</dbReference>
<dbReference type="Pfam" id="PF07715">
    <property type="entry name" value="Plug"/>
    <property type="match status" value="1"/>
</dbReference>
<evidence type="ECO:0000256" key="6">
    <source>
        <dbReference type="ARBA" id="ARBA00022729"/>
    </source>
</evidence>